<dbReference type="Proteomes" id="UP001595896">
    <property type="component" value="Unassembled WGS sequence"/>
</dbReference>
<dbReference type="InterPro" id="IPR024072">
    <property type="entry name" value="DHFR-like_dom_sf"/>
</dbReference>
<organism evidence="16 17">
    <name type="scientific">Bacillus daqingensis</name>
    <dbReference type="NCBI Taxonomy" id="872396"/>
    <lineage>
        <taxon>Bacteria</taxon>
        <taxon>Bacillati</taxon>
        <taxon>Bacillota</taxon>
        <taxon>Bacilli</taxon>
        <taxon>Bacillales</taxon>
        <taxon>Bacillaceae</taxon>
        <taxon>Bacillus</taxon>
    </lineage>
</organism>
<evidence type="ECO:0000256" key="6">
    <source>
        <dbReference type="ARBA" id="ARBA00022619"/>
    </source>
</evidence>
<evidence type="ECO:0000256" key="14">
    <source>
        <dbReference type="PIRNR" id="PIRNR006769"/>
    </source>
</evidence>
<dbReference type="PANTHER" id="PTHR38011">
    <property type="entry name" value="DIHYDROFOLATE REDUCTASE FAMILY PROTEIN (AFU_ORTHOLOGUE AFUA_8G06820)"/>
    <property type="match status" value="1"/>
</dbReference>
<evidence type="ECO:0000256" key="11">
    <source>
        <dbReference type="ARBA" id="ARBA00023268"/>
    </source>
</evidence>
<keyword evidence="14 16" id="KW-0378">Hydrolase</keyword>
<dbReference type="EC" id="1.1.1.193" evidence="14"/>
<sequence length="368" mass="39799">MTKRDYMKLAVELASAAGGQTSPNPQVGCVIVKDGRVAGVGTHLKAGDKHAERYALEMAGAQASGADMYVTLEPCSHHGRTPPCADAVIEAGISRVFTASSDPDPRVSGRGIKKLLEAGIYVETGIMKEKADELNRRFFHYVTTRHPYVTLKMAASIDGKTATISGESKWITGPASRLDGHRLRHEHDAILVGIETVLADDPELTVRLPEGGIDPIRVVLDNELRFPLRANMLQASGRTIIFTSERGDKDKEKALKAAGAEVIRLSTFRVEPETVLEKLGSEGIGSLLIEGGGTVLDSFVRTGFFQEAVLYQAPILIGGRDAVSAIGGSGIERLSDCPRLILKQVEQLEQDVKLTYRNEVQNECSPEL</sequence>
<dbReference type="Gene3D" id="3.40.140.10">
    <property type="entry name" value="Cytidine Deaminase, domain 2"/>
    <property type="match status" value="1"/>
</dbReference>
<evidence type="ECO:0000313" key="16">
    <source>
        <dbReference type="EMBL" id="MFC4738015.1"/>
    </source>
</evidence>
<dbReference type="Pfam" id="PF01872">
    <property type="entry name" value="RibD_C"/>
    <property type="match status" value="1"/>
</dbReference>
<evidence type="ECO:0000256" key="1">
    <source>
        <dbReference type="ARBA" id="ARBA00002151"/>
    </source>
</evidence>
<comment type="pathway">
    <text evidence="3 14">Cofactor biosynthesis; riboflavin biosynthesis; 5-amino-6-(D-ribitylamino)uracil from GTP: step 3/4.</text>
</comment>
<keyword evidence="11" id="KW-0511">Multifunctional enzyme</keyword>
<dbReference type="InterPro" id="IPR016193">
    <property type="entry name" value="Cytidine_deaminase-like"/>
</dbReference>
<evidence type="ECO:0000256" key="10">
    <source>
        <dbReference type="ARBA" id="ARBA00023002"/>
    </source>
</evidence>
<comment type="catalytic activity">
    <reaction evidence="13 14">
        <text>2,5-diamino-6-hydroxy-4-(5-phosphoribosylamino)-pyrimidine + H2O + H(+) = 5-amino-6-(5-phospho-D-ribosylamino)uracil + NH4(+)</text>
        <dbReference type="Rhea" id="RHEA:21868"/>
        <dbReference type="ChEBI" id="CHEBI:15377"/>
        <dbReference type="ChEBI" id="CHEBI:15378"/>
        <dbReference type="ChEBI" id="CHEBI:28938"/>
        <dbReference type="ChEBI" id="CHEBI:58453"/>
        <dbReference type="ChEBI" id="CHEBI:58614"/>
        <dbReference type="EC" id="3.5.4.26"/>
    </reaction>
</comment>
<comment type="function">
    <text evidence="1 14">Converts 2,5-diamino-6-(ribosylamino)-4(3h)-pyrimidinone 5'-phosphate into 5-amino-6-(ribosylamino)-2,4(1h,3h)-pyrimidinedione 5'-phosphate.</text>
</comment>
<dbReference type="InterPro" id="IPR002125">
    <property type="entry name" value="CMP_dCMP_dom"/>
</dbReference>
<keyword evidence="6 14" id="KW-0686">Riboflavin biosynthesis</keyword>
<dbReference type="PROSITE" id="PS00903">
    <property type="entry name" value="CYT_DCMP_DEAMINASES_1"/>
    <property type="match status" value="1"/>
</dbReference>
<dbReference type="PROSITE" id="PS51747">
    <property type="entry name" value="CYT_DCMP_DEAMINASES_2"/>
    <property type="match status" value="1"/>
</dbReference>
<name>A0ABV9P149_9BACI</name>
<keyword evidence="17" id="KW-1185">Reference proteome</keyword>
<keyword evidence="10 14" id="KW-0560">Oxidoreductase</keyword>
<comment type="cofactor">
    <cofactor evidence="14">
        <name>Zn(2+)</name>
        <dbReference type="ChEBI" id="CHEBI:29105"/>
    </cofactor>
    <text evidence="14">Binds 1 zinc ion.</text>
</comment>
<keyword evidence="7 14" id="KW-0479">Metal-binding</keyword>
<keyword evidence="9 14" id="KW-0521">NADP</keyword>
<dbReference type="InterPro" id="IPR002734">
    <property type="entry name" value="RibDG_C"/>
</dbReference>
<dbReference type="InterPro" id="IPR004794">
    <property type="entry name" value="Eubact_RibD"/>
</dbReference>
<evidence type="ECO:0000256" key="3">
    <source>
        <dbReference type="ARBA" id="ARBA00004910"/>
    </source>
</evidence>
<evidence type="ECO:0000256" key="9">
    <source>
        <dbReference type="ARBA" id="ARBA00022857"/>
    </source>
</evidence>
<evidence type="ECO:0000256" key="13">
    <source>
        <dbReference type="ARBA" id="ARBA00049886"/>
    </source>
</evidence>
<dbReference type="InterPro" id="IPR016192">
    <property type="entry name" value="APOBEC/CMP_deaminase_Zn-bd"/>
</dbReference>
<comment type="catalytic activity">
    <reaction evidence="12 14">
        <text>5-amino-6-(5-phospho-D-ribitylamino)uracil + NADP(+) = 5-amino-6-(5-phospho-D-ribosylamino)uracil + NADPH + H(+)</text>
        <dbReference type="Rhea" id="RHEA:17845"/>
        <dbReference type="ChEBI" id="CHEBI:15378"/>
        <dbReference type="ChEBI" id="CHEBI:57783"/>
        <dbReference type="ChEBI" id="CHEBI:58349"/>
        <dbReference type="ChEBI" id="CHEBI:58421"/>
        <dbReference type="ChEBI" id="CHEBI:58453"/>
        <dbReference type="EC" id="1.1.1.193"/>
    </reaction>
</comment>
<comment type="similarity">
    <text evidence="4 14">In the N-terminal section; belongs to the cytidine and deoxycytidylate deaminase family.</text>
</comment>
<comment type="pathway">
    <text evidence="2 14">Cofactor biosynthesis; riboflavin biosynthesis; 5-amino-6-(D-ribitylamino)uracil from GTP: step 2/4.</text>
</comment>
<feature type="domain" description="CMP/dCMP-type deaminase" evidence="15">
    <location>
        <begin position="1"/>
        <end position="123"/>
    </location>
</feature>
<dbReference type="SUPFAM" id="SSF53927">
    <property type="entry name" value="Cytidine deaminase-like"/>
    <property type="match status" value="1"/>
</dbReference>
<evidence type="ECO:0000256" key="4">
    <source>
        <dbReference type="ARBA" id="ARBA00005259"/>
    </source>
</evidence>
<dbReference type="NCBIfam" id="TIGR00326">
    <property type="entry name" value="eubact_ribD"/>
    <property type="match status" value="1"/>
</dbReference>
<protein>
    <recommendedName>
        <fullName evidence="14">Riboflavin biosynthesis protein RibD</fullName>
    </recommendedName>
    <domain>
        <recommendedName>
            <fullName evidence="14">Diaminohydroxyphosphoribosylaminopyrimidine deaminase</fullName>
            <shortName evidence="14">DRAP deaminase</shortName>
            <ecNumber evidence="14">3.5.4.26</ecNumber>
        </recommendedName>
        <alternativeName>
            <fullName evidence="14">Riboflavin-specific deaminase</fullName>
        </alternativeName>
    </domain>
    <domain>
        <recommendedName>
            <fullName evidence="14">5-amino-6-(5-phosphoribosylamino)uracil reductase</fullName>
            <ecNumber evidence="14">1.1.1.193</ecNumber>
        </recommendedName>
        <alternativeName>
            <fullName evidence="14">HTP reductase</fullName>
        </alternativeName>
    </domain>
</protein>
<dbReference type="EMBL" id="JBHSGK010000021">
    <property type="protein sequence ID" value="MFC4738015.1"/>
    <property type="molecule type" value="Genomic_DNA"/>
</dbReference>
<dbReference type="NCBIfam" id="TIGR00227">
    <property type="entry name" value="ribD_Cterm"/>
    <property type="match status" value="1"/>
</dbReference>
<comment type="similarity">
    <text evidence="5 14">In the C-terminal section; belongs to the HTP reductase family.</text>
</comment>
<dbReference type="Gene3D" id="3.40.430.10">
    <property type="entry name" value="Dihydrofolate Reductase, subunit A"/>
    <property type="match status" value="1"/>
</dbReference>
<dbReference type="InterPro" id="IPR050765">
    <property type="entry name" value="Riboflavin_Biosynth_HTPR"/>
</dbReference>
<dbReference type="PIRSF" id="PIRSF006769">
    <property type="entry name" value="RibD"/>
    <property type="match status" value="1"/>
</dbReference>
<dbReference type="SUPFAM" id="SSF53597">
    <property type="entry name" value="Dihydrofolate reductase-like"/>
    <property type="match status" value="1"/>
</dbReference>
<comment type="caution">
    <text evidence="16">The sequence shown here is derived from an EMBL/GenBank/DDBJ whole genome shotgun (WGS) entry which is preliminary data.</text>
</comment>
<evidence type="ECO:0000256" key="12">
    <source>
        <dbReference type="ARBA" id="ARBA00049861"/>
    </source>
</evidence>
<evidence type="ECO:0000256" key="8">
    <source>
        <dbReference type="ARBA" id="ARBA00022833"/>
    </source>
</evidence>
<dbReference type="GO" id="GO:0008835">
    <property type="term" value="F:diaminohydroxyphosphoribosylaminopyrimidine deaminase activity"/>
    <property type="evidence" value="ECO:0007669"/>
    <property type="project" value="UniProtKB-EC"/>
</dbReference>
<gene>
    <name evidence="16" type="primary">ribD</name>
    <name evidence="16" type="ORF">ACFO4L_15685</name>
</gene>
<evidence type="ECO:0000256" key="5">
    <source>
        <dbReference type="ARBA" id="ARBA00007417"/>
    </source>
</evidence>
<dbReference type="EC" id="3.5.4.26" evidence="14"/>
<accession>A0ABV9P149</accession>
<dbReference type="GO" id="GO:0008703">
    <property type="term" value="F:5-amino-6-(5-phosphoribosylamino)uracil reductase activity"/>
    <property type="evidence" value="ECO:0007669"/>
    <property type="project" value="UniProtKB-EC"/>
</dbReference>
<evidence type="ECO:0000259" key="15">
    <source>
        <dbReference type="PROSITE" id="PS51747"/>
    </source>
</evidence>
<evidence type="ECO:0000313" key="17">
    <source>
        <dbReference type="Proteomes" id="UP001595896"/>
    </source>
</evidence>
<dbReference type="InterPro" id="IPR011549">
    <property type="entry name" value="RibD_C"/>
</dbReference>
<reference evidence="17" key="1">
    <citation type="journal article" date="2019" name="Int. J. Syst. Evol. Microbiol.">
        <title>The Global Catalogue of Microorganisms (GCM) 10K type strain sequencing project: providing services to taxonomists for standard genome sequencing and annotation.</title>
        <authorList>
            <consortium name="The Broad Institute Genomics Platform"/>
            <consortium name="The Broad Institute Genome Sequencing Center for Infectious Disease"/>
            <person name="Wu L."/>
            <person name="Ma J."/>
        </authorList>
    </citation>
    <scope>NUCLEOTIDE SEQUENCE [LARGE SCALE GENOMIC DNA]</scope>
    <source>
        <strain evidence="17">JCM 12165</strain>
    </source>
</reference>
<dbReference type="PANTHER" id="PTHR38011:SF7">
    <property type="entry name" value="2,5-DIAMINO-6-RIBOSYLAMINO-4(3H)-PYRIMIDINONE 5'-PHOSPHATE REDUCTASE"/>
    <property type="match status" value="1"/>
</dbReference>
<dbReference type="RefSeq" id="WP_377910609.1">
    <property type="nucleotide sequence ID" value="NZ_JBHSGK010000021.1"/>
</dbReference>
<dbReference type="Pfam" id="PF00383">
    <property type="entry name" value="dCMP_cyt_deam_1"/>
    <property type="match status" value="1"/>
</dbReference>
<keyword evidence="8 14" id="KW-0862">Zinc</keyword>
<evidence type="ECO:0000256" key="2">
    <source>
        <dbReference type="ARBA" id="ARBA00004882"/>
    </source>
</evidence>
<evidence type="ECO:0000256" key="7">
    <source>
        <dbReference type="ARBA" id="ARBA00022723"/>
    </source>
</evidence>
<dbReference type="CDD" id="cd01284">
    <property type="entry name" value="Riboflavin_deaminase-reductase"/>
    <property type="match status" value="1"/>
</dbReference>
<proteinExistence type="inferred from homology"/>